<name>A0AA88CUP4_FICCA</name>
<feature type="region of interest" description="Disordered" evidence="1">
    <location>
        <begin position="1"/>
        <end position="23"/>
    </location>
</feature>
<feature type="compositionally biased region" description="Polar residues" evidence="1">
    <location>
        <begin position="327"/>
        <end position="338"/>
    </location>
</feature>
<feature type="compositionally biased region" description="Basic and acidic residues" evidence="1">
    <location>
        <begin position="311"/>
        <end position="323"/>
    </location>
</feature>
<dbReference type="PANTHER" id="PTHR36368">
    <property type="entry name" value="ATP-DEPENDENT CASEINOLYTIC PROTEASE/CROTONASE FAMILY PROTEIN"/>
    <property type="match status" value="1"/>
</dbReference>
<protein>
    <submittedName>
        <fullName evidence="2">Uncharacterized protein</fullName>
    </submittedName>
</protein>
<gene>
    <name evidence="2" type="ORF">TIFTF001_003044</name>
</gene>
<dbReference type="PANTHER" id="PTHR36368:SF1">
    <property type="entry name" value="ATP-DEPENDENT CASEINOLYTIC PROTEASE_CROTONASE FAMILY PROTEIN"/>
    <property type="match status" value="1"/>
</dbReference>
<dbReference type="Proteomes" id="UP001187192">
    <property type="component" value="Unassembled WGS sequence"/>
</dbReference>
<proteinExistence type="predicted"/>
<evidence type="ECO:0000256" key="1">
    <source>
        <dbReference type="SAM" id="MobiDB-lite"/>
    </source>
</evidence>
<organism evidence="2 3">
    <name type="scientific">Ficus carica</name>
    <name type="common">Common fig</name>
    <dbReference type="NCBI Taxonomy" id="3494"/>
    <lineage>
        <taxon>Eukaryota</taxon>
        <taxon>Viridiplantae</taxon>
        <taxon>Streptophyta</taxon>
        <taxon>Embryophyta</taxon>
        <taxon>Tracheophyta</taxon>
        <taxon>Spermatophyta</taxon>
        <taxon>Magnoliopsida</taxon>
        <taxon>eudicotyledons</taxon>
        <taxon>Gunneridae</taxon>
        <taxon>Pentapetalae</taxon>
        <taxon>rosids</taxon>
        <taxon>fabids</taxon>
        <taxon>Rosales</taxon>
        <taxon>Moraceae</taxon>
        <taxon>Ficeae</taxon>
        <taxon>Ficus</taxon>
    </lineage>
</organism>
<feature type="region of interest" description="Disordered" evidence="1">
    <location>
        <begin position="311"/>
        <end position="396"/>
    </location>
</feature>
<reference evidence="2" key="1">
    <citation type="submission" date="2023-07" db="EMBL/GenBank/DDBJ databases">
        <title>draft genome sequence of fig (Ficus carica).</title>
        <authorList>
            <person name="Takahashi T."/>
            <person name="Nishimura K."/>
        </authorList>
    </citation>
    <scope>NUCLEOTIDE SEQUENCE</scope>
</reference>
<keyword evidence="3" id="KW-1185">Reference proteome</keyword>
<dbReference type="AlphaFoldDB" id="A0AA88CUP4"/>
<feature type="compositionally biased region" description="Basic and acidic residues" evidence="1">
    <location>
        <begin position="346"/>
        <end position="359"/>
    </location>
</feature>
<feature type="compositionally biased region" description="Basic and acidic residues" evidence="1">
    <location>
        <begin position="370"/>
        <end position="387"/>
    </location>
</feature>
<evidence type="ECO:0000313" key="2">
    <source>
        <dbReference type="EMBL" id="GMN30986.1"/>
    </source>
</evidence>
<accession>A0AA88CUP4</accession>
<sequence>MELSNPNLQSSDFSLLNASDSQTQNPSFSLLYLVISEPPELGHWFPSYEYESPVLDSSDGFRDSVSEEKEVQNDQFLIRDDKRGKEDSLRGIKEIGKKDEVLVGDENAENQSLSETIDSYCSPSPPSEPIDVKNWFSSYVYESPTLDTSDGFNDSLYKVSECEEDGLIVDESSREKVDGYVEFKRTRIRDDIDSSNRLINCGNYSGDNKQEKQLPNKDDPGSRERKHILSDKSSICLESSVEQCSNYEALQNHGIDLAKEIELSSLDQEDPRLTLKFSHDIGIVPMNMQGRTSRGDRKLSEKLMCNMENVEDSKAKGHKEADGRLSPGSNRKSVLVNESTRKSIRGCKDKENDGQDISKDGFFTTRKGRFSKENAENSQEIPKETGKWKVSQPGSGDSVVQRKVLSERTNFHLSGAAEITGKWQCPQKRKPNLGPPMKQLRLERWIQRA</sequence>
<feature type="compositionally biased region" description="Basic and acidic residues" evidence="1">
    <location>
        <begin position="208"/>
        <end position="226"/>
    </location>
</feature>
<comment type="caution">
    <text evidence="2">The sequence shown here is derived from an EMBL/GenBank/DDBJ whole genome shotgun (WGS) entry which is preliminary data.</text>
</comment>
<evidence type="ECO:0000313" key="3">
    <source>
        <dbReference type="Proteomes" id="UP001187192"/>
    </source>
</evidence>
<dbReference type="EMBL" id="BTGU01000003">
    <property type="protein sequence ID" value="GMN30986.1"/>
    <property type="molecule type" value="Genomic_DNA"/>
</dbReference>
<feature type="region of interest" description="Disordered" evidence="1">
    <location>
        <begin position="199"/>
        <end position="226"/>
    </location>
</feature>